<keyword evidence="1" id="KW-0472">Membrane</keyword>
<dbReference type="EMBL" id="JACHHB010000002">
    <property type="protein sequence ID" value="MBB5172504.1"/>
    <property type="molecule type" value="Genomic_DNA"/>
</dbReference>
<evidence type="ECO:0000313" key="2">
    <source>
        <dbReference type="EMBL" id="MBB5172504.1"/>
    </source>
</evidence>
<keyword evidence="1" id="KW-0812">Transmembrane</keyword>
<comment type="caution">
    <text evidence="2">The sequence shown here is derived from an EMBL/GenBank/DDBJ whole genome shotgun (WGS) entry which is preliminary data.</text>
</comment>
<feature type="transmembrane region" description="Helical" evidence="1">
    <location>
        <begin position="130"/>
        <end position="148"/>
    </location>
</feature>
<evidence type="ECO:0000313" key="3">
    <source>
        <dbReference type="Proteomes" id="UP000551878"/>
    </source>
</evidence>
<keyword evidence="3" id="KW-1185">Reference proteome</keyword>
<protein>
    <submittedName>
        <fullName evidence="2">Uncharacterized protein</fullName>
    </submittedName>
</protein>
<name>A0A840QMA2_9BACI</name>
<dbReference type="NCBIfam" id="NF041644">
    <property type="entry name" value="CBO0543_fam"/>
    <property type="match status" value="1"/>
</dbReference>
<gene>
    <name evidence="2" type="ORF">HNQ41_000648</name>
</gene>
<keyword evidence="1" id="KW-1133">Transmembrane helix</keyword>
<accession>A0A840QMA2</accession>
<proteinExistence type="predicted"/>
<reference evidence="2 3" key="1">
    <citation type="submission" date="2020-08" db="EMBL/GenBank/DDBJ databases">
        <title>Genomic Encyclopedia of Type Strains, Phase IV (KMG-IV): sequencing the most valuable type-strain genomes for metagenomic binning, comparative biology and taxonomic classification.</title>
        <authorList>
            <person name="Goeker M."/>
        </authorList>
    </citation>
    <scope>NUCLEOTIDE SEQUENCE [LARGE SCALE GENOMIC DNA]</scope>
    <source>
        <strain evidence="2 3">DSM 24696</strain>
    </source>
</reference>
<feature type="transmembrane region" description="Helical" evidence="1">
    <location>
        <begin position="33"/>
        <end position="56"/>
    </location>
</feature>
<organism evidence="2 3">
    <name type="scientific">Texcoconibacillus texcoconensis</name>
    <dbReference type="NCBI Taxonomy" id="1095777"/>
    <lineage>
        <taxon>Bacteria</taxon>
        <taxon>Bacillati</taxon>
        <taxon>Bacillota</taxon>
        <taxon>Bacilli</taxon>
        <taxon>Bacillales</taxon>
        <taxon>Bacillaceae</taxon>
        <taxon>Texcoconibacillus</taxon>
    </lineage>
</organism>
<feature type="transmembrane region" description="Helical" evidence="1">
    <location>
        <begin position="97"/>
        <end position="115"/>
    </location>
</feature>
<dbReference type="AlphaFoldDB" id="A0A840QMA2"/>
<dbReference type="Proteomes" id="UP000551878">
    <property type="component" value="Unassembled WGS sequence"/>
</dbReference>
<evidence type="ECO:0000256" key="1">
    <source>
        <dbReference type="SAM" id="Phobius"/>
    </source>
</evidence>
<sequence>MMSEKKFLWALFGLGIIAFPWVIFRKAPLKDWVIVYFIVGFVSGIIDNIVTAKGFLRYPVKAFPRFFNVSCTFDFVVCPLMNVIYNQVTYHDKPHKTVLKLFLFITPMTLFETFLEKNTNLIQWRMGWKWYHTYVSIFIKYLSVRFIMTLIRYSSYLQNVYVDKKSINFDVEQ</sequence>
<feature type="transmembrane region" description="Helical" evidence="1">
    <location>
        <begin position="6"/>
        <end position="24"/>
    </location>
</feature>
<dbReference type="InterPro" id="IPR048147">
    <property type="entry name" value="CBO0543-like"/>
</dbReference>